<dbReference type="AlphaFoldDB" id="A0A3E3E1I1"/>
<dbReference type="InterPro" id="IPR052018">
    <property type="entry name" value="PHP_domain"/>
</dbReference>
<dbReference type="InterPro" id="IPR004013">
    <property type="entry name" value="PHP_dom"/>
</dbReference>
<dbReference type="EMBL" id="QUSM01000002">
    <property type="protein sequence ID" value="RGD75206.1"/>
    <property type="molecule type" value="Genomic_DNA"/>
</dbReference>
<comment type="caution">
    <text evidence="2">The sequence shown here is derived from an EMBL/GenBank/DDBJ whole genome shotgun (WGS) entry which is preliminary data.</text>
</comment>
<dbReference type="Gene3D" id="1.10.150.650">
    <property type="match status" value="1"/>
</dbReference>
<dbReference type="Proteomes" id="UP000261212">
    <property type="component" value="Unassembled WGS sequence"/>
</dbReference>
<name>A0A3E3E1I1_9FIRM</name>
<proteinExistence type="predicted"/>
<dbReference type="GO" id="GO:0004534">
    <property type="term" value="F:5'-3' RNA exonuclease activity"/>
    <property type="evidence" value="ECO:0007669"/>
    <property type="project" value="TreeGrafter"/>
</dbReference>
<dbReference type="GO" id="GO:0035312">
    <property type="term" value="F:5'-3' DNA exonuclease activity"/>
    <property type="evidence" value="ECO:0007669"/>
    <property type="project" value="TreeGrafter"/>
</dbReference>
<dbReference type="InterPro" id="IPR016195">
    <property type="entry name" value="Pol/histidinol_Pase-like"/>
</dbReference>
<reference evidence="2 3" key="1">
    <citation type="submission" date="2018-08" db="EMBL/GenBank/DDBJ databases">
        <title>A genome reference for cultivated species of the human gut microbiota.</title>
        <authorList>
            <person name="Zou Y."/>
            <person name="Xue W."/>
            <person name="Luo G."/>
        </authorList>
    </citation>
    <scope>NUCLEOTIDE SEQUENCE [LARGE SCALE GENOMIC DNA]</scope>
    <source>
        <strain evidence="2 3">AM25-6</strain>
    </source>
</reference>
<protein>
    <submittedName>
        <fullName evidence="2">PHP domain-containing protein</fullName>
    </submittedName>
</protein>
<evidence type="ECO:0000313" key="3">
    <source>
        <dbReference type="Proteomes" id="UP000261212"/>
    </source>
</evidence>
<dbReference type="PANTHER" id="PTHR42924">
    <property type="entry name" value="EXONUCLEASE"/>
    <property type="match status" value="1"/>
</dbReference>
<dbReference type="InterPro" id="IPR003141">
    <property type="entry name" value="Pol/His_phosphatase_N"/>
</dbReference>
<dbReference type="SMART" id="SM00481">
    <property type="entry name" value="POLIIIAc"/>
    <property type="match status" value="1"/>
</dbReference>
<sequence>MSKADLHVHTIMSDGSNTIDELIPMCKARGVDTLAITDHDTIGAFENFKDNYDIKIIKGIEFSTTYKNKSVHILGYFIDDKNKELNNKLTYLRNKRKNRAREIIKKLSAKENITIDYDNIKKDTDDASVGRMHIAREMVKLKYVKNTEEAFAKYIGDDMPCFVKNEKVTIPEAVELIKNTGGISFLAHPGLIKDIDSYNEILDYGLNGIEVFYPKHSNEQRQYFYDLAIERNLLISGGSDFHGVKTKGKNKIASAYLTDKYLEQIINFHKNMTK</sequence>
<gene>
    <name evidence="2" type="ORF">DW687_02465</name>
</gene>
<dbReference type="RefSeq" id="WP_117531372.1">
    <property type="nucleotide sequence ID" value="NZ_CAUFKS010000010.1"/>
</dbReference>
<evidence type="ECO:0000259" key="1">
    <source>
        <dbReference type="SMART" id="SM00481"/>
    </source>
</evidence>
<evidence type="ECO:0000313" key="2">
    <source>
        <dbReference type="EMBL" id="RGD75206.1"/>
    </source>
</evidence>
<dbReference type="Gene3D" id="3.20.20.140">
    <property type="entry name" value="Metal-dependent hydrolases"/>
    <property type="match status" value="1"/>
</dbReference>
<dbReference type="PANTHER" id="PTHR42924:SF3">
    <property type="entry name" value="POLYMERASE_HISTIDINOL PHOSPHATASE N-TERMINAL DOMAIN-CONTAINING PROTEIN"/>
    <property type="match status" value="1"/>
</dbReference>
<dbReference type="SUPFAM" id="SSF89550">
    <property type="entry name" value="PHP domain-like"/>
    <property type="match status" value="1"/>
</dbReference>
<organism evidence="2 3">
    <name type="scientific">Anaerofustis stercorihominis</name>
    <dbReference type="NCBI Taxonomy" id="214853"/>
    <lineage>
        <taxon>Bacteria</taxon>
        <taxon>Bacillati</taxon>
        <taxon>Bacillota</taxon>
        <taxon>Clostridia</taxon>
        <taxon>Eubacteriales</taxon>
        <taxon>Eubacteriaceae</taxon>
        <taxon>Anaerofustis</taxon>
    </lineage>
</organism>
<dbReference type="Pfam" id="PF02811">
    <property type="entry name" value="PHP"/>
    <property type="match status" value="1"/>
</dbReference>
<dbReference type="CDD" id="cd07438">
    <property type="entry name" value="PHP_HisPPase_AMP"/>
    <property type="match status" value="1"/>
</dbReference>
<accession>A0A3E3E1I1</accession>
<feature type="domain" description="Polymerase/histidinol phosphatase N-terminal" evidence="1">
    <location>
        <begin position="4"/>
        <end position="66"/>
    </location>
</feature>